<evidence type="ECO:0000313" key="2">
    <source>
        <dbReference type="Proteomes" id="UP001228581"/>
    </source>
</evidence>
<accession>A0ABT7CHX8</accession>
<dbReference type="PROSITE" id="PS51257">
    <property type="entry name" value="PROKAR_LIPOPROTEIN"/>
    <property type="match status" value="1"/>
</dbReference>
<gene>
    <name evidence="1" type="ORF">QNI19_10370</name>
</gene>
<sequence>MKYFSIFILVIGLYGCYQYGVNAETSELGSISPRCLDSLAWNKMCAEHSIDSIKDEHLLQRVKSVKNHFIQPEYILYFKEEPEEIIGCDWYSVRVVYNAKLADQPLDGLDVLLGNDEQKRIRNRVFSEIMKYQCEEGKKETLKEMEEDVPYAESHKKYPLKLSPTEMLEREADFEMMERDTTPKVVE</sequence>
<dbReference type="EMBL" id="JASJOT010000005">
    <property type="protein sequence ID" value="MDJ1493335.1"/>
    <property type="molecule type" value="Genomic_DNA"/>
</dbReference>
<comment type="caution">
    <text evidence="1">The sequence shown here is derived from an EMBL/GenBank/DDBJ whole genome shotgun (WGS) entry which is preliminary data.</text>
</comment>
<protein>
    <recommendedName>
        <fullName evidence="3">Lipoprotein</fullName>
    </recommendedName>
</protein>
<evidence type="ECO:0008006" key="3">
    <source>
        <dbReference type="Google" id="ProtNLM"/>
    </source>
</evidence>
<dbReference type="RefSeq" id="WP_313995475.1">
    <property type="nucleotide sequence ID" value="NZ_JASJOT010000005.1"/>
</dbReference>
<proteinExistence type="predicted"/>
<evidence type="ECO:0000313" key="1">
    <source>
        <dbReference type="EMBL" id="MDJ1493335.1"/>
    </source>
</evidence>
<name>A0ABT7CHX8_9BACT</name>
<dbReference type="Proteomes" id="UP001228581">
    <property type="component" value="Unassembled WGS sequence"/>
</dbReference>
<keyword evidence="2" id="KW-1185">Reference proteome</keyword>
<organism evidence="1 2">
    <name type="scientific">Xanthocytophaga flava</name>
    <dbReference type="NCBI Taxonomy" id="3048013"/>
    <lineage>
        <taxon>Bacteria</taxon>
        <taxon>Pseudomonadati</taxon>
        <taxon>Bacteroidota</taxon>
        <taxon>Cytophagia</taxon>
        <taxon>Cytophagales</taxon>
        <taxon>Rhodocytophagaceae</taxon>
        <taxon>Xanthocytophaga</taxon>
    </lineage>
</organism>
<reference evidence="1 2" key="1">
    <citation type="submission" date="2023-05" db="EMBL/GenBank/DDBJ databases">
        <authorList>
            <person name="Zhang X."/>
        </authorList>
    </citation>
    <scope>NUCLEOTIDE SEQUENCE [LARGE SCALE GENOMIC DNA]</scope>
    <source>
        <strain evidence="1 2">DM2B3-1</strain>
    </source>
</reference>